<dbReference type="RefSeq" id="YP_007674453.1">
    <property type="nucleotide sequence ID" value="NC_020851.1"/>
</dbReference>
<dbReference type="EMBL" id="HQ633071">
    <property type="protein sequence ID" value="AGH31601.1"/>
    <property type="molecule type" value="Genomic_DNA"/>
</dbReference>
<proteinExistence type="predicted"/>
<gene>
    <name evidence="1" type="ORF">SWZG_00088</name>
</gene>
<keyword evidence="2" id="KW-1185">Reference proteome</keyword>
<organism evidence="1 2">
    <name type="scientific">Synechococcus phage S-SKS1</name>
    <dbReference type="NCBI Taxonomy" id="754042"/>
    <lineage>
        <taxon>Viruses</taxon>
        <taxon>Duplodnaviria</taxon>
        <taxon>Heunggongvirae</taxon>
        <taxon>Uroviricota</taxon>
        <taxon>Caudoviricetes</taxon>
        <taxon>Llyrvirus</taxon>
        <taxon>Llyrvirus SSKS1</taxon>
    </lineage>
</organism>
<protein>
    <submittedName>
        <fullName evidence="1">Uncharacterized protein</fullName>
    </submittedName>
</protein>
<name>M4QPC9_9CAUD</name>
<evidence type="ECO:0000313" key="1">
    <source>
        <dbReference type="EMBL" id="AGH31601.1"/>
    </source>
</evidence>
<sequence length="152" mass="16989">MDIDRVISRIRNLKETPTNNISGGDIGTYDKFLFPPSQDLLSQDYQTPGESGQAKYRFSNVYPVQKLSLSDIDTMVDASKEYTNMIDDKRMANIMNMVRSIKEEAIANSVGDGGGVAGLTGEPPVNLKKKRKPTPIGRYGTRRTWMQKLRNG</sequence>
<dbReference type="Proteomes" id="UP000201252">
    <property type="component" value="Segment"/>
</dbReference>
<dbReference type="GeneID" id="15010999"/>
<reference evidence="1 2" key="1">
    <citation type="submission" date="2010-10" db="EMBL/GenBank/DDBJ databases">
        <title>The Genome Sequence of Synechococcus phage S-SKS1.</title>
        <authorList>
            <consortium name="The Broad Institute Genome Sequencing Platform"/>
            <person name="Henn M.R."/>
            <person name="Clokie M."/>
            <person name="Levin J."/>
            <person name="Malboeuf C."/>
            <person name="Casali M."/>
            <person name="Russ C."/>
            <person name="Lennon N."/>
            <person name="Chapman S.B."/>
            <person name="Erlich R."/>
            <person name="Young S.K."/>
            <person name="Yandava C."/>
            <person name="Zeng Q."/>
            <person name="Alvarado L."/>
            <person name="Anderson S."/>
            <person name="Berlin A."/>
            <person name="Chen Z."/>
            <person name="Freedman E."/>
            <person name="Gellesch M."/>
            <person name="Goldberg J."/>
            <person name="Green L."/>
            <person name="Griggs A."/>
            <person name="Gujja S."/>
            <person name="Heilman E.R."/>
            <person name="Heiman D."/>
            <person name="Hollinger A."/>
            <person name="Howarth C."/>
            <person name="Larson L."/>
            <person name="Mehta T."/>
            <person name="Pearson M."/>
            <person name="Roberts A."/>
            <person name="Ryan E."/>
            <person name="Saif S."/>
            <person name="Shea T."/>
            <person name="Shenoy N."/>
            <person name="Sisk P."/>
            <person name="Stolte C."/>
            <person name="Sykes S."/>
            <person name="White J."/>
            <person name="Haas B."/>
            <person name="Nusbaum C."/>
            <person name="Birren B."/>
        </authorList>
    </citation>
    <scope>NUCLEOTIDE SEQUENCE [LARGE SCALE GENOMIC DNA]</scope>
</reference>
<evidence type="ECO:0000313" key="2">
    <source>
        <dbReference type="Proteomes" id="UP000201252"/>
    </source>
</evidence>
<accession>M4QPC9</accession>
<dbReference type="KEGG" id="vg:15010999"/>
<dbReference type="OrthoDB" id="38561at10239"/>